<organism evidence="1">
    <name type="scientific">marine sediment metagenome</name>
    <dbReference type="NCBI Taxonomy" id="412755"/>
    <lineage>
        <taxon>unclassified sequences</taxon>
        <taxon>metagenomes</taxon>
        <taxon>ecological metagenomes</taxon>
    </lineage>
</organism>
<proteinExistence type="predicted"/>
<sequence length="121" mass="14599">MKVNIVIDKNSMIGSDDTGRNYCFCCGHSWQTKRRWLYWPIRLSRQPNLGQRKYEQRHWAIWGWQVGADRMSQPVFGWTVRIWRLLIKFGDMKAKMRCRYDGKYGVWIDNRLKERKSANAP</sequence>
<reference evidence="1" key="1">
    <citation type="journal article" date="2015" name="Nature">
        <title>Complex archaea that bridge the gap between prokaryotes and eukaryotes.</title>
        <authorList>
            <person name="Spang A."/>
            <person name="Saw J.H."/>
            <person name="Jorgensen S.L."/>
            <person name="Zaremba-Niedzwiedzka K."/>
            <person name="Martijn J."/>
            <person name="Lind A.E."/>
            <person name="van Eijk R."/>
            <person name="Schleper C."/>
            <person name="Guy L."/>
            <person name="Ettema T.J."/>
        </authorList>
    </citation>
    <scope>NUCLEOTIDE SEQUENCE</scope>
</reference>
<accession>A0A0F9MED5</accession>
<protein>
    <submittedName>
        <fullName evidence="1">Uncharacterized protein</fullName>
    </submittedName>
</protein>
<dbReference type="EMBL" id="LAZR01005717">
    <property type="protein sequence ID" value="KKM97691.1"/>
    <property type="molecule type" value="Genomic_DNA"/>
</dbReference>
<gene>
    <name evidence="1" type="ORF">LCGC14_1165510</name>
</gene>
<evidence type="ECO:0000313" key="1">
    <source>
        <dbReference type="EMBL" id="KKM97691.1"/>
    </source>
</evidence>
<name>A0A0F9MED5_9ZZZZ</name>
<comment type="caution">
    <text evidence="1">The sequence shown here is derived from an EMBL/GenBank/DDBJ whole genome shotgun (WGS) entry which is preliminary data.</text>
</comment>
<dbReference type="AlphaFoldDB" id="A0A0F9MED5"/>